<dbReference type="eggNOG" id="COG0823">
    <property type="taxonomic scope" value="Bacteria"/>
</dbReference>
<dbReference type="Gene3D" id="3.90.70.10">
    <property type="entry name" value="Cysteine proteinases"/>
    <property type="match status" value="1"/>
</dbReference>
<feature type="chain" id="PRO_5003021231" description="Peptidase C39-like domain-containing protein" evidence="2">
    <location>
        <begin position="20"/>
        <end position="541"/>
    </location>
</feature>
<dbReference type="KEGG" id="ttr:Tter_0431"/>
<feature type="signal peptide" evidence="2">
    <location>
        <begin position="1"/>
        <end position="19"/>
    </location>
</feature>
<sequence>MRAKTCTISALLHALVVLALLVSSCGGGNTSAGGAEKNMSQAPKVSTPTRLPSDSGTVGTPTTSPTKVVSQEPPSNGGANTGGSDLEGGSSDDAGNSNGEIGNGSGQPIKDPVQTGSNSVVGKGSSDSGSGEETSLEKPYRPTKPKLQIPKPGPEYKIQLKIEGYTTYVFAVRNGVRRVVLTEPARYFPGMFEKYIRLSPDNRTLTYAVSVKSHSPRMKMYTIGIDGRNRRLIGDFPWQLWVASPVWSPDSKQIAYVVASGPGQEPGIELWVMNADGSNKHRVVKDPSFNTSLFYGNVQNPIRWTPYGDLQYLDYNSGKIWTVDTTTGELSYRTADLKAPQSDIPLIKSKYPIPIQSQNDPRWRFDIIRTCSDTMGNSGCAITVVSMSFNAYGIKTDPRKLNKDLGRNACPIYWTWASKYFSEGKLELWGVWAFDWYSLDLALSMGRPAMVWLSDGLTLDTSLLSHWVLVVGGSGHTPDGYRIYDPWDGTTYKTLAYYTSKGYGLTRVYVYAPKQPKKPKTERSKNSSSGEQRQSKDSKRD</sequence>
<dbReference type="HOGENOM" id="CLU_503375_0_0_0"/>
<dbReference type="PROSITE" id="PS51257">
    <property type="entry name" value="PROKAR_LIPOPROTEIN"/>
    <property type="match status" value="1"/>
</dbReference>
<dbReference type="Proteomes" id="UP000000323">
    <property type="component" value="Chromosome 1"/>
</dbReference>
<dbReference type="EMBL" id="CP001825">
    <property type="protein sequence ID" value="ACZ41352.1"/>
    <property type="molecule type" value="Genomic_DNA"/>
</dbReference>
<feature type="compositionally biased region" description="Polar residues" evidence="1">
    <location>
        <begin position="38"/>
        <end position="50"/>
    </location>
</feature>
<protein>
    <recommendedName>
        <fullName evidence="3">Peptidase C39-like domain-containing protein</fullName>
    </recommendedName>
</protein>
<dbReference type="AlphaFoldDB" id="D1CEJ6"/>
<feature type="compositionally biased region" description="Low complexity" evidence="1">
    <location>
        <begin position="82"/>
        <end position="100"/>
    </location>
</feature>
<evidence type="ECO:0000313" key="4">
    <source>
        <dbReference type="EMBL" id="ACZ41352.1"/>
    </source>
</evidence>
<dbReference type="InterPro" id="IPR011659">
    <property type="entry name" value="WD40"/>
</dbReference>
<feature type="region of interest" description="Disordered" evidence="1">
    <location>
        <begin position="28"/>
        <end position="152"/>
    </location>
</feature>
<keyword evidence="5" id="KW-1185">Reference proteome</keyword>
<evidence type="ECO:0000256" key="2">
    <source>
        <dbReference type="SAM" id="SignalP"/>
    </source>
</evidence>
<evidence type="ECO:0000256" key="1">
    <source>
        <dbReference type="SAM" id="MobiDB-lite"/>
    </source>
</evidence>
<proteinExistence type="predicted"/>
<evidence type="ECO:0000259" key="3">
    <source>
        <dbReference type="Pfam" id="PF13529"/>
    </source>
</evidence>
<accession>D1CEJ6</accession>
<dbReference type="InterPro" id="IPR011042">
    <property type="entry name" value="6-blade_b-propeller_TolB-like"/>
</dbReference>
<keyword evidence="2" id="KW-0732">Signal</keyword>
<organism evidence="4 5">
    <name type="scientific">Thermobaculum terrenum (strain ATCC BAA-798 / CCMEE 7001 / YNP1)</name>
    <dbReference type="NCBI Taxonomy" id="525904"/>
    <lineage>
        <taxon>Bacteria</taxon>
        <taxon>Bacillati</taxon>
        <taxon>Chloroflexota</taxon>
        <taxon>Chloroflexia</taxon>
        <taxon>Candidatus Thermobaculales</taxon>
        <taxon>Candidatus Thermobaculaceae</taxon>
        <taxon>Thermobaculum</taxon>
    </lineage>
</organism>
<dbReference type="InterPro" id="IPR039564">
    <property type="entry name" value="Peptidase_C39-like"/>
</dbReference>
<dbReference type="Pfam" id="PF13529">
    <property type="entry name" value="Peptidase_C39_2"/>
    <property type="match status" value="1"/>
</dbReference>
<feature type="domain" description="Peptidase C39-like" evidence="3">
    <location>
        <begin position="353"/>
        <end position="487"/>
    </location>
</feature>
<dbReference type="Gene3D" id="2.120.10.30">
    <property type="entry name" value="TolB, C-terminal domain"/>
    <property type="match status" value="1"/>
</dbReference>
<feature type="compositionally biased region" description="Low complexity" evidence="1">
    <location>
        <begin position="52"/>
        <end position="70"/>
    </location>
</feature>
<reference evidence="5" key="1">
    <citation type="journal article" date="2010" name="Stand. Genomic Sci.">
        <title>Complete genome sequence of 'Thermobaculum terrenum' type strain (YNP1).</title>
        <authorList>
            <person name="Kiss H."/>
            <person name="Cleland D."/>
            <person name="Lapidus A."/>
            <person name="Lucas S."/>
            <person name="Glavina Del Rio T."/>
            <person name="Nolan M."/>
            <person name="Tice H."/>
            <person name="Han C."/>
            <person name="Goodwin L."/>
            <person name="Pitluck S."/>
            <person name="Liolios K."/>
            <person name="Ivanova N."/>
            <person name="Mavromatis K."/>
            <person name="Ovchinnikova G."/>
            <person name="Pati A."/>
            <person name="Chen A."/>
            <person name="Palaniappan K."/>
            <person name="Land M."/>
            <person name="Hauser L."/>
            <person name="Chang Y."/>
            <person name="Jeffries C."/>
            <person name="Lu M."/>
            <person name="Brettin T."/>
            <person name="Detter J."/>
            <person name="Goker M."/>
            <person name="Tindall B."/>
            <person name="Beck B."/>
            <person name="McDermott T."/>
            <person name="Woyke T."/>
            <person name="Bristow J."/>
            <person name="Eisen J."/>
            <person name="Markowitz V."/>
            <person name="Hugenholtz P."/>
            <person name="Kyrpides N."/>
            <person name="Klenk H."/>
            <person name="Cheng J."/>
        </authorList>
    </citation>
    <scope>NUCLEOTIDE SEQUENCE [LARGE SCALE GENOMIC DNA]</scope>
    <source>
        <strain evidence="5">ATCC BAA-798 / YNP1</strain>
    </source>
</reference>
<dbReference type="Pfam" id="PF07676">
    <property type="entry name" value="PD40"/>
    <property type="match status" value="1"/>
</dbReference>
<gene>
    <name evidence="4" type="ordered locus">Tter_0431</name>
</gene>
<name>D1CEJ6_THET1</name>
<evidence type="ECO:0000313" key="5">
    <source>
        <dbReference type="Proteomes" id="UP000000323"/>
    </source>
</evidence>
<dbReference type="RefSeq" id="WP_012874387.1">
    <property type="nucleotide sequence ID" value="NC_013525.1"/>
</dbReference>
<dbReference type="SUPFAM" id="SSF69304">
    <property type="entry name" value="Tricorn protease N-terminal domain"/>
    <property type="match status" value="1"/>
</dbReference>
<feature type="compositionally biased region" description="Low complexity" evidence="1">
    <location>
        <begin position="115"/>
        <end position="133"/>
    </location>
</feature>
<dbReference type="STRING" id="525904.Tter_0431"/>
<dbReference type="OrthoDB" id="1861022at2"/>
<feature type="region of interest" description="Disordered" evidence="1">
    <location>
        <begin position="514"/>
        <end position="541"/>
    </location>
</feature>